<evidence type="ECO:0000313" key="3">
    <source>
        <dbReference type="Proteomes" id="UP000364291"/>
    </source>
</evidence>
<dbReference type="SUPFAM" id="SSF48403">
    <property type="entry name" value="Ankyrin repeat"/>
    <property type="match status" value="1"/>
</dbReference>
<dbReference type="AlphaFoldDB" id="A0A5E5P171"/>
<feature type="repeat" description="ANK" evidence="1">
    <location>
        <begin position="7"/>
        <end position="39"/>
    </location>
</feature>
<dbReference type="Proteomes" id="UP000364291">
    <property type="component" value="Unassembled WGS sequence"/>
</dbReference>
<dbReference type="Gene3D" id="1.25.40.20">
    <property type="entry name" value="Ankyrin repeat-containing domain"/>
    <property type="match status" value="1"/>
</dbReference>
<accession>A0A5E5P171</accession>
<proteinExistence type="predicted"/>
<gene>
    <name evidence="2" type="ORF">PAP18089_01386</name>
</gene>
<keyword evidence="1" id="KW-0040">ANK repeat</keyword>
<dbReference type="Pfam" id="PF00023">
    <property type="entry name" value="Ank"/>
    <property type="match status" value="1"/>
</dbReference>
<dbReference type="PROSITE" id="PS50297">
    <property type="entry name" value="ANK_REP_REGION"/>
    <property type="match status" value="1"/>
</dbReference>
<dbReference type="EMBL" id="CABPSX010000002">
    <property type="protein sequence ID" value="VVG70426.1"/>
    <property type="molecule type" value="Genomic_DNA"/>
</dbReference>
<name>A0A5E5P171_9BURK</name>
<evidence type="ECO:0000256" key="1">
    <source>
        <dbReference type="PROSITE-ProRule" id="PRU00023"/>
    </source>
</evidence>
<dbReference type="PROSITE" id="PS50088">
    <property type="entry name" value="ANK_REPEAT"/>
    <property type="match status" value="1"/>
</dbReference>
<evidence type="ECO:0000313" key="2">
    <source>
        <dbReference type="EMBL" id="VVG70426.1"/>
    </source>
</evidence>
<dbReference type="InterPro" id="IPR002110">
    <property type="entry name" value="Ankyrin_rpt"/>
</dbReference>
<reference evidence="2 3" key="1">
    <citation type="submission" date="2019-08" db="EMBL/GenBank/DDBJ databases">
        <authorList>
            <person name="Peeters C."/>
        </authorList>
    </citation>
    <scope>NUCLEOTIDE SEQUENCE [LARGE SCALE GENOMIC DNA]</scope>
    <source>
        <strain evidence="2 3">LMG 18089</strain>
    </source>
</reference>
<organism evidence="2 3">
    <name type="scientific">Pandoraea apista</name>
    <dbReference type="NCBI Taxonomy" id="93218"/>
    <lineage>
        <taxon>Bacteria</taxon>
        <taxon>Pseudomonadati</taxon>
        <taxon>Pseudomonadota</taxon>
        <taxon>Betaproteobacteria</taxon>
        <taxon>Burkholderiales</taxon>
        <taxon>Burkholderiaceae</taxon>
        <taxon>Pandoraea</taxon>
    </lineage>
</organism>
<protein>
    <submittedName>
        <fullName evidence="2">Uncharacterized protein</fullName>
    </submittedName>
</protein>
<sequence length="64" mass="6753">MHAVDEFGLTALHHGGEKGHRDVVLLLLAYGARPDQASDDGKTAMDLAKDEGARAVLQAARVEG</sequence>
<dbReference type="InterPro" id="IPR036770">
    <property type="entry name" value="Ankyrin_rpt-contain_sf"/>
</dbReference>